<feature type="compositionally biased region" description="Polar residues" evidence="1">
    <location>
        <begin position="243"/>
        <end position="257"/>
    </location>
</feature>
<dbReference type="EMBL" id="KN818503">
    <property type="protein sequence ID" value="KIL55538.1"/>
    <property type="molecule type" value="Genomic_DNA"/>
</dbReference>
<gene>
    <name evidence="2" type="ORF">M378DRAFT_17852</name>
</gene>
<dbReference type="HOGENOM" id="CLU_653760_0_0_1"/>
<reference evidence="2 3" key="1">
    <citation type="submission" date="2014-04" db="EMBL/GenBank/DDBJ databases">
        <title>Evolutionary Origins and Diversification of the Mycorrhizal Mutualists.</title>
        <authorList>
            <consortium name="DOE Joint Genome Institute"/>
            <consortium name="Mycorrhizal Genomics Consortium"/>
            <person name="Kohler A."/>
            <person name="Kuo A."/>
            <person name="Nagy L.G."/>
            <person name="Floudas D."/>
            <person name="Copeland A."/>
            <person name="Barry K.W."/>
            <person name="Cichocki N."/>
            <person name="Veneault-Fourrey C."/>
            <person name="LaButti K."/>
            <person name="Lindquist E.A."/>
            <person name="Lipzen A."/>
            <person name="Lundell T."/>
            <person name="Morin E."/>
            <person name="Murat C."/>
            <person name="Riley R."/>
            <person name="Ohm R."/>
            <person name="Sun H."/>
            <person name="Tunlid A."/>
            <person name="Henrissat B."/>
            <person name="Grigoriev I.V."/>
            <person name="Hibbett D.S."/>
            <person name="Martin F."/>
        </authorList>
    </citation>
    <scope>NUCLEOTIDE SEQUENCE [LARGE SCALE GENOMIC DNA]</scope>
    <source>
        <strain evidence="2 3">Koide BX008</strain>
    </source>
</reference>
<evidence type="ECO:0000313" key="2">
    <source>
        <dbReference type="EMBL" id="KIL55538.1"/>
    </source>
</evidence>
<dbReference type="AlphaFoldDB" id="A0A0C2WHG4"/>
<feature type="compositionally biased region" description="Low complexity" evidence="1">
    <location>
        <begin position="302"/>
        <end position="316"/>
    </location>
</feature>
<proteinExistence type="predicted"/>
<keyword evidence="3" id="KW-1185">Reference proteome</keyword>
<dbReference type="Proteomes" id="UP000054549">
    <property type="component" value="Unassembled WGS sequence"/>
</dbReference>
<evidence type="ECO:0000313" key="3">
    <source>
        <dbReference type="Proteomes" id="UP000054549"/>
    </source>
</evidence>
<sequence length="420" mass="45237">MLAVLANAGYQLFHWPADQCPFPGDPAPKGRRGKGITGLLKEQINALQCSLQDPNYPLTFSKYSGSTTDLVNGQQPVIIGAPPKRDDRNRVKTSHALRQFVDASTDNEGPAALKPSGGITTIIRKRATVQQATDTAASSMHDVIEIHSSSSVSPARQQTVEKSLPSRKTRRKSRITVISDEESCLNQTEEVGEERMESSRRFGSSKAGGRCHGQQCEEINYYINEDTEPGEFPTHKRKMERATNPSPTIQHESSPSPASDVGPDVTVTLSKASCDTEPSPKAGESATPTAGAGLSTGSPSTLVSPSGSDTVSSSGLSDTNSAVVYGSCNLPAAHVVDLDHNETLISTMVAPLLEAVTADVYTTCNKAQQRITSSRTRAATRGLRQWLYFLQTNRANVQIVYYSAEVKLRKGKQIQAALYT</sequence>
<protein>
    <submittedName>
        <fullName evidence="2">Uncharacterized protein</fullName>
    </submittedName>
</protein>
<feature type="region of interest" description="Disordered" evidence="1">
    <location>
        <begin position="147"/>
        <end position="211"/>
    </location>
</feature>
<feature type="compositionally biased region" description="Basic residues" evidence="1">
    <location>
        <begin position="165"/>
        <end position="174"/>
    </location>
</feature>
<feature type="compositionally biased region" description="Polar residues" evidence="1">
    <location>
        <begin position="147"/>
        <end position="161"/>
    </location>
</feature>
<feature type="region of interest" description="Disordered" evidence="1">
    <location>
        <begin position="227"/>
        <end position="316"/>
    </location>
</feature>
<dbReference type="InParanoid" id="A0A0C2WHG4"/>
<evidence type="ECO:0000256" key="1">
    <source>
        <dbReference type="SAM" id="MobiDB-lite"/>
    </source>
</evidence>
<accession>A0A0C2WHG4</accession>
<dbReference type="OrthoDB" id="2758439at2759"/>
<name>A0A0C2WHG4_AMAMK</name>
<organism evidence="2 3">
    <name type="scientific">Amanita muscaria (strain Koide BX008)</name>
    <dbReference type="NCBI Taxonomy" id="946122"/>
    <lineage>
        <taxon>Eukaryota</taxon>
        <taxon>Fungi</taxon>
        <taxon>Dikarya</taxon>
        <taxon>Basidiomycota</taxon>
        <taxon>Agaricomycotina</taxon>
        <taxon>Agaricomycetes</taxon>
        <taxon>Agaricomycetidae</taxon>
        <taxon>Agaricales</taxon>
        <taxon>Pluteineae</taxon>
        <taxon>Amanitaceae</taxon>
        <taxon>Amanita</taxon>
    </lineage>
</organism>